<feature type="region of interest" description="Disordered" evidence="1">
    <location>
        <begin position="1"/>
        <end position="86"/>
    </location>
</feature>
<name>A0AAN4ZRE7_9BILA</name>
<protein>
    <submittedName>
        <fullName evidence="2">Uncharacterized protein</fullName>
    </submittedName>
</protein>
<evidence type="ECO:0000256" key="1">
    <source>
        <dbReference type="SAM" id="MobiDB-lite"/>
    </source>
</evidence>
<feature type="compositionally biased region" description="Acidic residues" evidence="1">
    <location>
        <begin position="41"/>
        <end position="50"/>
    </location>
</feature>
<gene>
    <name evidence="2" type="ORF">PMAYCL1PPCAC_14234</name>
</gene>
<accession>A0AAN4ZRE7</accession>
<evidence type="ECO:0000313" key="3">
    <source>
        <dbReference type="Proteomes" id="UP001328107"/>
    </source>
</evidence>
<feature type="non-terminal residue" evidence="2">
    <location>
        <position position="119"/>
    </location>
</feature>
<keyword evidence="3" id="KW-1185">Reference proteome</keyword>
<dbReference type="AlphaFoldDB" id="A0AAN4ZRE7"/>
<feature type="compositionally biased region" description="Basic and acidic residues" evidence="1">
    <location>
        <begin position="51"/>
        <end position="65"/>
    </location>
</feature>
<evidence type="ECO:0000313" key="2">
    <source>
        <dbReference type="EMBL" id="GMR44039.1"/>
    </source>
</evidence>
<dbReference type="EMBL" id="BTRK01000003">
    <property type="protein sequence ID" value="GMR44039.1"/>
    <property type="molecule type" value="Genomic_DNA"/>
</dbReference>
<sequence>MDEFQDEPFLNEYMDSSDHGAVATRKRPSRNASRTVKCDDYLEESDEDDEPPGKKKTSEALDRSHQQSNPSFKGVNQPVDNDYSLERRMEKNQLECPECDAGCLLRCDCGNESYSYTHS</sequence>
<reference evidence="3" key="1">
    <citation type="submission" date="2022-10" db="EMBL/GenBank/DDBJ databases">
        <title>Genome assembly of Pristionchus species.</title>
        <authorList>
            <person name="Yoshida K."/>
            <person name="Sommer R.J."/>
        </authorList>
    </citation>
    <scope>NUCLEOTIDE SEQUENCE [LARGE SCALE GENOMIC DNA]</scope>
    <source>
        <strain evidence="3">RS5460</strain>
    </source>
</reference>
<proteinExistence type="predicted"/>
<comment type="caution">
    <text evidence="2">The sequence shown here is derived from an EMBL/GenBank/DDBJ whole genome shotgun (WGS) entry which is preliminary data.</text>
</comment>
<dbReference type="Proteomes" id="UP001328107">
    <property type="component" value="Unassembled WGS sequence"/>
</dbReference>
<organism evidence="2 3">
    <name type="scientific">Pristionchus mayeri</name>
    <dbReference type="NCBI Taxonomy" id="1317129"/>
    <lineage>
        <taxon>Eukaryota</taxon>
        <taxon>Metazoa</taxon>
        <taxon>Ecdysozoa</taxon>
        <taxon>Nematoda</taxon>
        <taxon>Chromadorea</taxon>
        <taxon>Rhabditida</taxon>
        <taxon>Rhabditina</taxon>
        <taxon>Diplogasteromorpha</taxon>
        <taxon>Diplogasteroidea</taxon>
        <taxon>Neodiplogasteridae</taxon>
        <taxon>Pristionchus</taxon>
    </lineage>
</organism>